<feature type="compositionally biased region" description="Polar residues" evidence="1">
    <location>
        <begin position="22"/>
        <end position="35"/>
    </location>
</feature>
<sequence>MKVILVDPKNSKKTRARDTEASQESKVGNKSSGTGDSLPVVLHKFEGGKIEKIVLGQKKGSRQQQTNNERCDLVIKQHSKFQNWEKQTHVANHGKAGVSAPGPLTFVSPVDGMCSLEYANAWQTSFDFDGQKPLRPLFRIQNFKKPKRPRRGVAGLGTVRLENSTKNIMNQNFNPEASSKGE</sequence>
<proteinExistence type="predicted"/>
<evidence type="ECO:0000313" key="2">
    <source>
        <dbReference type="EMBL" id="SCV03161.1"/>
    </source>
</evidence>
<evidence type="ECO:0000256" key="1">
    <source>
        <dbReference type="SAM" id="MobiDB-lite"/>
    </source>
</evidence>
<dbReference type="AlphaFoldDB" id="A0A1G4KFA6"/>
<name>A0A1G4KFA6_9SACH</name>
<evidence type="ECO:0000313" key="3">
    <source>
        <dbReference type="Proteomes" id="UP000191024"/>
    </source>
</evidence>
<organism evidence="2 3">
    <name type="scientific">Lachancea mirantina</name>
    <dbReference type="NCBI Taxonomy" id="1230905"/>
    <lineage>
        <taxon>Eukaryota</taxon>
        <taxon>Fungi</taxon>
        <taxon>Dikarya</taxon>
        <taxon>Ascomycota</taxon>
        <taxon>Saccharomycotina</taxon>
        <taxon>Saccharomycetes</taxon>
        <taxon>Saccharomycetales</taxon>
        <taxon>Saccharomycetaceae</taxon>
        <taxon>Lachancea</taxon>
    </lineage>
</organism>
<reference evidence="3" key="1">
    <citation type="submission" date="2016-03" db="EMBL/GenBank/DDBJ databases">
        <authorList>
            <person name="Devillers H."/>
        </authorList>
    </citation>
    <scope>NUCLEOTIDE SEQUENCE [LARGE SCALE GENOMIC DNA]</scope>
</reference>
<accession>A0A1G4KFA6</accession>
<gene>
    <name evidence="2" type="ORF">LAMI_0H05952G</name>
</gene>
<protein>
    <submittedName>
        <fullName evidence="2">LAMI_0H05952g1_1</fullName>
    </submittedName>
</protein>
<dbReference type="EMBL" id="LT598468">
    <property type="protein sequence ID" value="SCV03161.1"/>
    <property type="molecule type" value="Genomic_DNA"/>
</dbReference>
<dbReference type="OrthoDB" id="4035186at2759"/>
<keyword evidence="3" id="KW-1185">Reference proteome</keyword>
<feature type="region of interest" description="Disordered" evidence="1">
    <location>
        <begin position="1"/>
        <end position="38"/>
    </location>
</feature>
<dbReference type="Proteomes" id="UP000191024">
    <property type="component" value="Chromosome H"/>
</dbReference>